<proteinExistence type="predicted"/>
<dbReference type="Proteomes" id="UP000199421">
    <property type="component" value="Unassembled WGS sequence"/>
</dbReference>
<keyword evidence="2" id="KW-1185">Reference proteome</keyword>
<dbReference type="EMBL" id="FOAF01000001">
    <property type="protein sequence ID" value="SEK69303.1"/>
    <property type="molecule type" value="Genomic_DNA"/>
</dbReference>
<evidence type="ECO:0000313" key="1">
    <source>
        <dbReference type="EMBL" id="SEK69303.1"/>
    </source>
</evidence>
<dbReference type="AlphaFoldDB" id="A0A1H7J3G5"/>
<sequence>MLSNKNSKINIDVSGTGKIETLDVLRQGDVFVVNIKGDQLSIIRKGGNEWSLVNGVADQESVDNIGDALKNYFGL</sequence>
<accession>A0A1H7J3G5</accession>
<evidence type="ECO:0000313" key="2">
    <source>
        <dbReference type="Proteomes" id="UP000199421"/>
    </source>
</evidence>
<protein>
    <submittedName>
        <fullName evidence="1">Uncharacterized protein</fullName>
    </submittedName>
</protein>
<organism evidence="1 2">
    <name type="scientific">Olivibacter domesticus</name>
    <name type="common">Pseudosphingobacterium domesticum</name>
    <dbReference type="NCBI Taxonomy" id="407022"/>
    <lineage>
        <taxon>Bacteria</taxon>
        <taxon>Pseudomonadati</taxon>
        <taxon>Bacteroidota</taxon>
        <taxon>Sphingobacteriia</taxon>
        <taxon>Sphingobacteriales</taxon>
        <taxon>Sphingobacteriaceae</taxon>
        <taxon>Olivibacter</taxon>
    </lineage>
</organism>
<reference evidence="2" key="1">
    <citation type="submission" date="2016-10" db="EMBL/GenBank/DDBJ databases">
        <authorList>
            <person name="Varghese N."/>
            <person name="Submissions S."/>
        </authorList>
    </citation>
    <scope>NUCLEOTIDE SEQUENCE [LARGE SCALE GENOMIC DNA]</scope>
    <source>
        <strain evidence="2">DSM 18733</strain>
    </source>
</reference>
<name>A0A1H7J3G5_OLID1</name>
<gene>
    <name evidence="1" type="ORF">SAMN05661044_00910</name>
</gene>